<dbReference type="PANTHER" id="PTHR47893">
    <property type="entry name" value="REGULATORY PROTEIN PCHR"/>
    <property type="match status" value="1"/>
</dbReference>
<dbReference type="AlphaFoldDB" id="A0A8K2A0L2"/>
<dbReference type="RefSeq" id="WP_161827082.1">
    <property type="nucleotide sequence ID" value="NZ_WVIC01000060.1"/>
</dbReference>
<dbReference type="SMART" id="SM00342">
    <property type="entry name" value="HTH_ARAC"/>
    <property type="match status" value="1"/>
</dbReference>
<feature type="domain" description="HTH araC/xylS-type" evidence="4">
    <location>
        <begin position="231"/>
        <end position="329"/>
    </location>
</feature>
<evidence type="ECO:0000259" key="4">
    <source>
        <dbReference type="PROSITE" id="PS01124"/>
    </source>
</evidence>
<dbReference type="Pfam" id="PF12833">
    <property type="entry name" value="HTH_18"/>
    <property type="match status" value="1"/>
</dbReference>
<keyword evidence="3" id="KW-0804">Transcription</keyword>
<dbReference type="Proteomes" id="UP000607397">
    <property type="component" value="Unassembled WGS sequence"/>
</dbReference>
<dbReference type="EMBL" id="WVIC01000060">
    <property type="protein sequence ID" value="NCJ08609.1"/>
    <property type="molecule type" value="Genomic_DNA"/>
</dbReference>
<dbReference type="SUPFAM" id="SSF46689">
    <property type="entry name" value="Homeodomain-like"/>
    <property type="match status" value="2"/>
</dbReference>
<reference evidence="5" key="1">
    <citation type="submission" date="2019-12" db="EMBL/GenBank/DDBJ databases">
        <title>High-Quality draft genome sequences of three cyanobacteria isolated from the limestone walls of the Old Cathedral of Coimbra.</title>
        <authorList>
            <person name="Tiago I."/>
            <person name="Soares F."/>
            <person name="Portugal A."/>
        </authorList>
    </citation>
    <scope>NUCLEOTIDE SEQUENCE [LARGE SCALE GENOMIC DNA]</scope>
    <source>
        <strain evidence="5">C</strain>
    </source>
</reference>
<dbReference type="GO" id="GO:0003700">
    <property type="term" value="F:DNA-binding transcription factor activity"/>
    <property type="evidence" value="ECO:0007669"/>
    <property type="project" value="InterPro"/>
</dbReference>
<keyword evidence="1" id="KW-0805">Transcription regulation</keyword>
<comment type="caution">
    <text evidence="5">The sequence shown here is derived from an EMBL/GenBank/DDBJ whole genome shotgun (WGS) entry which is preliminary data.</text>
</comment>
<dbReference type="Gene3D" id="1.10.10.60">
    <property type="entry name" value="Homeodomain-like"/>
    <property type="match status" value="2"/>
</dbReference>
<keyword evidence="2" id="KW-0238">DNA-binding</keyword>
<dbReference type="InterPro" id="IPR009057">
    <property type="entry name" value="Homeodomain-like_sf"/>
</dbReference>
<dbReference type="InterPro" id="IPR018060">
    <property type="entry name" value="HTH_AraC"/>
</dbReference>
<dbReference type="PANTHER" id="PTHR47893:SF1">
    <property type="entry name" value="REGULATORY PROTEIN PCHR"/>
    <property type="match status" value="1"/>
</dbReference>
<name>A0A8K2A0L2_9CYAN</name>
<sequence>MTLFLSVPEALSQHPQAEETQLMRQPWTIPLVDATGKSHGYRQSVDLRSGLNILIDDYTLQDDLVVDYGEDKPCAPYQHLEMSFMLSGRNHHEEVQPCHSFILAMWHDEDGGQFHWQAGERVLKFDIHIEPDLFETLVGEQLSALPPLLQQLVQISQPIHGHFRHVQPTTAAMQSVIHQILHCPYQGLTRWLYLESKVMELIALRLDQVIQHPPAALAKPGLHAKDIDRIHYASAILLQRLDNPPSLLELARLVGVNDYKLKQGFRQVFGTTVFGYLQTHRMERAKQLLAEPTLKIAGVAQAMGYANQSYFCRMFKQQFGMTPQCYRNSLRR</sequence>
<dbReference type="GO" id="GO:0043565">
    <property type="term" value="F:sequence-specific DNA binding"/>
    <property type="evidence" value="ECO:0007669"/>
    <property type="project" value="InterPro"/>
</dbReference>
<evidence type="ECO:0000313" key="5">
    <source>
        <dbReference type="EMBL" id="NCJ08609.1"/>
    </source>
</evidence>
<dbReference type="InterPro" id="IPR018062">
    <property type="entry name" value="HTH_AraC-typ_CS"/>
</dbReference>
<evidence type="ECO:0000313" key="6">
    <source>
        <dbReference type="Proteomes" id="UP000607397"/>
    </source>
</evidence>
<dbReference type="PROSITE" id="PS00041">
    <property type="entry name" value="HTH_ARAC_FAMILY_1"/>
    <property type="match status" value="1"/>
</dbReference>
<keyword evidence="6" id="KW-1185">Reference proteome</keyword>
<protein>
    <submittedName>
        <fullName evidence="5">Helix-turn-helix domain-containing protein</fullName>
    </submittedName>
</protein>
<organism evidence="5 6">
    <name type="scientific">Petrachloros mirabilis ULC683</name>
    <dbReference type="NCBI Taxonomy" id="2781853"/>
    <lineage>
        <taxon>Bacteria</taxon>
        <taxon>Bacillati</taxon>
        <taxon>Cyanobacteriota</taxon>
        <taxon>Cyanophyceae</taxon>
        <taxon>Synechococcales</taxon>
        <taxon>Petrachlorosaceae</taxon>
        <taxon>Petrachloros</taxon>
        <taxon>Petrachloros mirabilis</taxon>
    </lineage>
</organism>
<proteinExistence type="predicted"/>
<dbReference type="InterPro" id="IPR020449">
    <property type="entry name" value="Tscrpt_reg_AraC-type_HTH"/>
</dbReference>
<dbReference type="InterPro" id="IPR053142">
    <property type="entry name" value="PchR_regulatory_protein"/>
</dbReference>
<evidence type="ECO:0000256" key="3">
    <source>
        <dbReference type="ARBA" id="ARBA00023163"/>
    </source>
</evidence>
<evidence type="ECO:0000256" key="2">
    <source>
        <dbReference type="ARBA" id="ARBA00023125"/>
    </source>
</evidence>
<accession>A0A8K2A0L2</accession>
<gene>
    <name evidence="5" type="ORF">GS597_19260</name>
</gene>
<dbReference type="PROSITE" id="PS01124">
    <property type="entry name" value="HTH_ARAC_FAMILY_2"/>
    <property type="match status" value="1"/>
</dbReference>
<dbReference type="PRINTS" id="PR00032">
    <property type="entry name" value="HTHARAC"/>
</dbReference>
<evidence type="ECO:0000256" key="1">
    <source>
        <dbReference type="ARBA" id="ARBA00023015"/>
    </source>
</evidence>